<keyword evidence="1" id="KW-0812">Transmembrane</keyword>
<name>A0A1E5CMB7_9VIBR</name>
<keyword evidence="1" id="KW-1133">Transmembrane helix</keyword>
<evidence type="ECO:0000313" key="3">
    <source>
        <dbReference type="Proteomes" id="UP000094165"/>
    </source>
</evidence>
<feature type="transmembrane region" description="Helical" evidence="1">
    <location>
        <begin position="118"/>
        <end position="137"/>
    </location>
</feature>
<accession>A0A1E5CMB7</accession>
<comment type="caution">
    <text evidence="2">The sequence shown here is derived from an EMBL/GenBank/DDBJ whole genome shotgun (WGS) entry which is preliminary data.</text>
</comment>
<reference evidence="2 3" key="1">
    <citation type="journal article" date="2012" name="Science">
        <title>Ecological populations of bacteria act as socially cohesive units of antibiotic production and resistance.</title>
        <authorList>
            <person name="Cordero O.X."/>
            <person name="Wildschutte H."/>
            <person name="Kirkup B."/>
            <person name="Proehl S."/>
            <person name="Ngo L."/>
            <person name="Hussain F."/>
            <person name="Le Roux F."/>
            <person name="Mincer T."/>
            <person name="Polz M.F."/>
        </authorList>
    </citation>
    <scope>NUCLEOTIDE SEQUENCE [LARGE SCALE GENOMIC DNA]</scope>
    <source>
        <strain evidence="2 3">FF-238</strain>
    </source>
</reference>
<feature type="transmembrane region" description="Helical" evidence="1">
    <location>
        <begin position="56"/>
        <end position="74"/>
    </location>
</feature>
<proteinExistence type="predicted"/>
<dbReference type="AlphaFoldDB" id="A0A1E5CMB7"/>
<dbReference type="Pfam" id="PF11143">
    <property type="entry name" value="DUF2919"/>
    <property type="match status" value="1"/>
</dbReference>
<feature type="transmembrane region" description="Helical" evidence="1">
    <location>
        <begin position="12"/>
        <end position="36"/>
    </location>
</feature>
<keyword evidence="1" id="KW-0472">Membrane</keyword>
<dbReference type="Proteomes" id="UP000094165">
    <property type="component" value="Unassembled WGS sequence"/>
</dbReference>
<feature type="transmembrane region" description="Helical" evidence="1">
    <location>
        <begin position="94"/>
        <end position="112"/>
    </location>
</feature>
<evidence type="ECO:0000313" key="2">
    <source>
        <dbReference type="EMBL" id="OEE70767.1"/>
    </source>
</evidence>
<organism evidence="2 3">
    <name type="scientific">Vibrio genomosp. F6 str. FF-238</name>
    <dbReference type="NCBI Taxonomy" id="1191298"/>
    <lineage>
        <taxon>Bacteria</taxon>
        <taxon>Pseudomonadati</taxon>
        <taxon>Pseudomonadota</taxon>
        <taxon>Gammaproteobacteria</taxon>
        <taxon>Vibrionales</taxon>
        <taxon>Vibrionaceae</taxon>
        <taxon>Vibrio</taxon>
    </lineage>
</organism>
<protein>
    <recommendedName>
        <fullName evidence="4">DUF2919 domain-containing protein</fullName>
    </recommendedName>
</protein>
<keyword evidence="3" id="KW-1185">Reference proteome</keyword>
<gene>
    <name evidence="2" type="ORF">A130_08525</name>
</gene>
<dbReference type="RefSeq" id="WP_017054226.1">
    <property type="nucleotide sequence ID" value="NZ_AJYW02000302.1"/>
</dbReference>
<evidence type="ECO:0000256" key="1">
    <source>
        <dbReference type="SAM" id="Phobius"/>
    </source>
</evidence>
<evidence type="ECO:0008006" key="4">
    <source>
        <dbReference type="Google" id="ProtNLM"/>
    </source>
</evidence>
<sequence length="155" mass="17776">MRYAFEQYDQHGFLKAPLLVWLSWLFLAKAWVVFVVAGASRDSGAKILEIVYPDHAMLYLGLVVGVPSIIYMWLINLRSPDRKWINSISSQGRWVTLCVVLLQVVQTAYHVYLSNGLFSWPNGITLLLLLWAAIYLYKSRTVKDCFKIPDFSSEA</sequence>
<dbReference type="EMBL" id="AJYW02000302">
    <property type="protein sequence ID" value="OEE70767.1"/>
    <property type="molecule type" value="Genomic_DNA"/>
</dbReference>
<dbReference type="InterPro" id="IPR021318">
    <property type="entry name" value="DUF2919"/>
</dbReference>